<keyword evidence="1" id="KW-0732">Signal</keyword>
<organism evidence="3 4">
    <name type="scientific">Sphingobacterium daejeonense</name>
    <dbReference type="NCBI Taxonomy" id="371142"/>
    <lineage>
        <taxon>Bacteria</taxon>
        <taxon>Pseudomonadati</taxon>
        <taxon>Bacteroidota</taxon>
        <taxon>Sphingobacteriia</taxon>
        <taxon>Sphingobacteriales</taxon>
        <taxon>Sphingobacteriaceae</taxon>
        <taxon>Sphingobacterium</taxon>
    </lineage>
</organism>
<dbReference type="InterPro" id="IPR026444">
    <property type="entry name" value="Secre_tail"/>
</dbReference>
<dbReference type="Gene3D" id="2.60.40.4070">
    <property type="match status" value="1"/>
</dbReference>
<gene>
    <name evidence="3" type="ORF">ACFQ2C_14950</name>
</gene>
<protein>
    <submittedName>
        <fullName evidence="3">T9SS type A sorting domain-containing protein</fullName>
    </submittedName>
</protein>
<comment type="caution">
    <text evidence="3">The sequence shown here is derived from an EMBL/GenBank/DDBJ whole genome shotgun (WGS) entry which is preliminary data.</text>
</comment>
<feature type="domain" description="Secretion system C-terminal sorting" evidence="2">
    <location>
        <begin position="71"/>
        <end position="146"/>
    </location>
</feature>
<evidence type="ECO:0000256" key="1">
    <source>
        <dbReference type="SAM" id="SignalP"/>
    </source>
</evidence>
<reference evidence="4" key="1">
    <citation type="journal article" date="2019" name="Int. J. Syst. Evol. Microbiol.">
        <title>The Global Catalogue of Microorganisms (GCM) 10K type strain sequencing project: providing services to taxonomists for standard genome sequencing and annotation.</title>
        <authorList>
            <consortium name="The Broad Institute Genomics Platform"/>
            <consortium name="The Broad Institute Genome Sequencing Center for Infectious Disease"/>
            <person name="Wu L."/>
            <person name="Ma J."/>
        </authorList>
    </citation>
    <scope>NUCLEOTIDE SEQUENCE [LARGE SCALE GENOMIC DNA]</scope>
    <source>
        <strain evidence="4">CCUG 52468</strain>
    </source>
</reference>
<dbReference type="NCBIfam" id="TIGR04183">
    <property type="entry name" value="Por_Secre_tail"/>
    <property type="match status" value="1"/>
</dbReference>
<proteinExistence type="predicted"/>
<keyword evidence="4" id="KW-1185">Reference proteome</keyword>
<evidence type="ECO:0000313" key="4">
    <source>
        <dbReference type="Proteomes" id="UP001597205"/>
    </source>
</evidence>
<evidence type="ECO:0000313" key="3">
    <source>
        <dbReference type="EMBL" id="MFD1166905.1"/>
    </source>
</evidence>
<dbReference type="EMBL" id="JBHTKY010000026">
    <property type="protein sequence ID" value="MFD1166905.1"/>
    <property type="molecule type" value="Genomic_DNA"/>
</dbReference>
<dbReference type="RefSeq" id="WP_380897903.1">
    <property type="nucleotide sequence ID" value="NZ_JBHTKY010000026.1"/>
</dbReference>
<dbReference type="Proteomes" id="UP001597205">
    <property type="component" value="Unassembled WGS sequence"/>
</dbReference>
<name>A0ABW3RNV5_9SPHI</name>
<dbReference type="Pfam" id="PF18962">
    <property type="entry name" value="Por_Secre_tail"/>
    <property type="match status" value="1"/>
</dbReference>
<feature type="signal peptide" evidence="1">
    <location>
        <begin position="1"/>
        <end position="28"/>
    </location>
</feature>
<accession>A0ABW3RNV5</accession>
<sequence>MKLELRKISKLALCTLCLSVGMGSFVQASNSSVSPESTVISSSDFSAFDKLDPKKDEDNDKLINNVKVFYNPISEQISVTFKLAKVNNISIKVMDALGNEVLGLHNGSLDAGMQSLSFDTQNKLADGFYFVRVSGGSETIVKRISIKN</sequence>
<feature type="chain" id="PRO_5045575755" evidence="1">
    <location>
        <begin position="29"/>
        <end position="148"/>
    </location>
</feature>
<evidence type="ECO:0000259" key="2">
    <source>
        <dbReference type="Pfam" id="PF18962"/>
    </source>
</evidence>